<gene>
    <name evidence="2" type="ORF">ILYODFUR_038417</name>
</gene>
<organism evidence="2 3">
    <name type="scientific">Ilyodon furcidens</name>
    <name type="common">goldbreast splitfin</name>
    <dbReference type="NCBI Taxonomy" id="33524"/>
    <lineage>
        <taxon>Eukaryota</taxon>
        <taxon>Metazoa</taxon>
        <taxon>Chordata</taxon>
        <taxon>Craniata</taxon>
        <taxon>Vertebrata</taxon>
        <taxon>Euteleostomi</taxon>
        <taxon>Actinopterygii</taxon>
        <taxon>Neopterygii</taxon>
        <taxon>Teleostei</taxon>
        <taxon>Neoteleostei</taxon>
        <taxon>Acanthomorphata</taxon>
        <taxon>Ovalentaria</taxon>
        <taxon>Atherinomorphae</taxon>
        <taxon>Cyprinodontiformes</taxon>
        <taxon>Goodeidae</taxon>
        <taxon>Ilyodon</taxon>
    </lineage>
</organism>
<evidence type="ECO:0000313" key="3">
    <source>
        <dbReference type="Proteomes" id="UP001482620"/>
    </source>
</evidence>
<protein>
    <submittedName>
        <fullName evidence="2">Uncharacterized protein</fullName>
    </submittedName>
</protein>
<sequence>MEQEQDKKKPKHKVQAGDQDIAPRSHKVQTGARTCNTESWVVGGEGMETDRGVETVVASGEDKDKEASRDIETVVAGDGGEDNEGSRDIETLVAGNERADDQEASRAEYRGPSSSVELRRLVVRLGPHVAWRTLRG</sequence>
<proteinExistence type="predicted"/>
<keyword evidence="3" id="KW-1185">Reference proteome</keyword>
<evidence type="ECO:0000256" key="1">
    <source>
        <dbReference type="SAM" id="MobiDB-lite"/>
    </source>
</evidence>
<evidence type="ECO:0000313" key="2">
    <source>
        <dbReference type="EMBL" id="MEQ2242675.1"/>
    </source>
</evidence>
<feature type="region of interest" description="Disordered" evidence="1">
    <location>
        <begin position="1"/>
        <end position="32"/>
    </location>
</feature>
<comment type="caution">
    <text evidence="2">The sequence shown here is derived from an EMBL/GenBank/DDBJ whole genome shotgun (WGS) entry which is preliminary data.</text>
</comment>
<dbReference type="EMBL" id="JAHRIQ010067413">
    <property type="protein sequence ID" value="MEQ2242675.1"/>
    <property type="molecule type" value="Genomic_DNA"/>
</dbReference>
<reference evidence="2 3" key="1">
    <citation type="submission" date="2021-06" db="EMBL/GenBank/DDBJ databases">
        <authorList>
            <person name="Palmer J.M."/>
        </authorList>
    </citation>
    <scope>NUCLEOTIDE SEQUENCE [LARGE SCALE GENOMIC DNA]</scope>
    <source>
        <strain evidence="3">if_2019</strain>
        <tissue evidence="2">Muscle</tissue>
    </source>
</reference>
<dbReference type="Proteomes" id="UP001482620">
    <property type="component" value="Unassembled WGS sequence"/>
</dbReference>
<name>A0ABV0UDT9_9TELE</name>
<accession>A0ABV0UDT9</accession>